<protein>
    <submittedName>
        <fullName evidence="6">TetR/AcrR family transcriptional regulator</fullName>
    </submittedName>
</protein>
<organism evidence="6 7">
    <name type="scientific">Mucilaginibacter corticis</name>
    <dbReference type="NCBI Taxonomy" id="2597670"/>
    <lineage>
        <taxon>Bacteria</taxon>
        <taxon>Pseudomonadati</taxon>
        <taxon>Bacteroidota</taxon>
        <taxon>Sphingobacteriia</taxon>
        <taxon>Sphingobacteriales</taxon>
        <taxon>Sphingobacteriaceae</taxon>
        <taxon>Mucilaginibacter</taxon>
    </lineage>
</organism>
<evidence type="ECO:0000256" key="4">
    <source>
        <dbReference type="PROSITE-ProRule" id="PRU00335"/>
    </source>
</evidence>
<reference evidence="6 7" key="1">
    <citation type="submission" date="2019-07" db="EMBL/GenBank/DDBJ databases">
        <authorList>
            <person name="Huq M.A."/>
        </authorList>
    </citation>
    <scope>NUCLEOTIDE SEQUENCE [LARGE SCALE GENOMIC DNA]</scope>
    <source>
        <strain evidence="6 7">MAH-19</strain>
    </source>
</reference>
<evidence type="ECO:0000256" key="2">
    <source>
        <dbReference type="ARBA" id="ARBA00023125"/>
    </source>
</evidence>
<dbReference type="AlphaFoldDB" id="A0A556MXN2"/>
<sequence>MGEPKNRRRGDELLESLFASAFKLINEQGHTNLSFKQLAAAAGTSRTVLYRRWPTILNLLQDVYIHKAKKLFDGSFFDELQDTGSLRNDLIELLSLYQRIQLEIGIDIINNYYHIRLQDKEHDKRPAAHDLAREKHLQAVRRILDRAEARGEPIRNISQLTLMLPYDLIRIENLVRPGNLDNDRIENLVDEVLLPAFVSKE</sequence>
<dbReference type="Gene3D" id="1.10.10.60">
    <property type="entry name" value="Homeodomain-like"/>
    <property type="match status" value="1"/>
</dbReference>
<dbReference type="GO" id="GO:0003677">
    <property type="term" value="F:DNA binding"/>
    <property type="evidence" value="ECO:0007669"/>
    <property type="project" value="UniProtKB-UniRule"/>
</dbReference>
<keyword evidence="3" id="KW-0804">Transcription</keyword>
<keyword evidence="2 4" id="KW-0238">DNA-binding</keyword>
<dbReference type="Gene3D" id="1.10.357.10">
    <property type="entry name" value="Tetracycline Repressor, domain 2"/>
    <property type="match status" value="1"/>
</dbReference>
<dbReference type="InterPro" id="IPR001647">
    <property type="entry name" value="HTH_TetR"/>
</dbReference>
<dbReference type="PROSITE" id="PS50977">
    <property type="entry name" value="HTH_TETR_2"/>
    <property type="match status" value="1"/>
</dbReference>
<dbReference type="Pfam" id="PF16859">
    <property type="entry name" value="TetR_C_11"/>
    <property type="match status" value="1"/>
</dbReference>
<evidence type="ECO:0000313" key="6">
    <source>
        <dbReference type="EMBL" id="TSJ44667.1"/>
    </source>
</evidence>
<proteinExistence type="predicted"/>
<evidence type="ECO:0000256" key="3">
    <source>
        <dbReference type="ARBA" id="ARBA00023163"/>
    </source>
</evidence>
<dbReference type="Proteomes" id="UP000318733">
    <property type="component" value="Unassembled WGS sequence"/>
</dbReference>
<dbReference type="InterPro" id="IPR036271">
    <property type="entry name" value="Tet_transcr_reg_TetR-rel_C_sf"/>
</dbReference>
<dbReference type="OrthoDB" id="277085at2"/>
<comment type="caution">
    <text evidence="6">The sequence shown here is derived from an EMBL/GenBank/DDBJ whole genome shotgun (WGS) entry which is preliminary data.</text>
</comment>
<feature type="domain" description="HTH tetR-type" evidence="5">
    <location>
        <begin position="11"/>
        <end position="71"/>
    </location>
</feature>
<name>A0A556MXN2_9SPHI</name>
<evidence type="ECO:0000259" key="5">
    <source>
        <dbReference type="PROSITE" id="PS50977"/>
    </source>
</evidence>
<accession>A0A556MXN2</accession>
<dbReference type="SUPFAM" id="SSF46689">
    <property type="entry name" value="Homeodomain-like"/>
    <property type="match status" value="1"/>
</dbReference>
<dbReference type="Pfam" id="PF00440">
    <property type="entry name" value="TetR_N"/>
    <property type="match status" value="1"/>
</dbReference>
<feature type="DNA-binding region" description="H-T-H motif" evidence="4">
    <location>
        <begin position="34"/>
        <end position="53"/>
    </location>
</feature>
<evidence type="ECO:0000313" key="7">
    <source>
        <dbReference type="Proteomes" id="UP000318733"/>
    </source>
</evidence>
<dbReference type="InterPro" id="IPR011075">
    <property type="entry name" value="TetR_C"/>
</dbReference>
<dbReference type="SUPFAM" id="SSF48498">
    <property type="entry name" value="Tetracyclin repressor-like, C-terminal domain"/>
    <property type="match status" value="1"/>
</dbReference>
<dbReference type="EMBL" id="VLPK01000001">
    <property type="protein sequence ID" value="TSJ44667.1"/>
    <property type="molecule type" value="Genomic_DNA"/>
</dbReference>
<dbReference type="InterPro" id="IPR009057">
    <property type="entry name" value="Homeodomain-like_sf"/>
</dbReference>
<keyword evidence="7" id="KW-1185">Reference proteome</keyword>
<keyword evidence="1" id="KW-0805">Transcription regulation</keyword>
<gene>
    <name evidence="6" type="ORF">FO440_07420</name>
</gene>
<evidence type="ECO:0000256" key="1">
    <source>
        <dbReference type="ARBA" id="ARBA00023015"/>
    </source>
</evidence>